<evidence type="ECO:0000313" key="1">
    <source>
        <dbReference type="EMBL" id="PWL19259.1"/>
    </source>
</evidence>
<accession>A0A316JF34</accession>
<keyword evidence="2" id="KW-1185">Reference proteome</keyword>
<dbReference type="EMBL" id="QGDB01000001">
    <property type="protein sequence ID" value="PWL19259.1"/>
    <property type="molecule type" value="Genomic_DNA"/>
</dbReference>
<dbReference type="AlphaFoldDB" id="A0A316JF34"/>
<dbReference type="Gene3D" id="3.30.2000.30">
    <property type="match status" value="1"/>
</dbReference>
<sequence>MREWATSKSITRKCVRTIVTGACSYRCPGVSVAVSLWHSAMCAPRWRRQHWRRTMSEASLAAQRLAVTAMRARAALTALVPASSIMDRNERPEVFPCIIVGEAQTVGDDIDCADLSTVYLTLHVWTRENTFTECKSICGEIRRALRRLNEIQDGFALDFSFEDARYLRDPSGEHSHGVVTFHVTAEDMVAI</sequence>
<organism evidence="1 2">
    <name type="scientific">Falsochrobactrum shanghaiense</name>
    <dbReference type="NCBI Taxonomy" id="2201899"/>
    <lineage>
        <taxon>Bacteria</taxon>
        <taxon>Pseudomonadati</taxon>
        <taxon>Pseudomonadota</taxon>
        <taxon>Alphaproteobacteria</taxon>
        <taxon>Hyphomicrobiales</taxon>
        <taxon>Brucellaceae</taxon>
        <taxon>Falsochrobactrum</taxon>
    </lineage>
</organism>
<protein>
    <recommendedName>
        <fullName evidence="3">DUF3168 domain-containing protein</fullName>
    </recommendedName>
</protein>
<dbReference type="Proteomes" id="UP000245865">
    <property type="component" value="Unassembled WGS sequence"/>
</dbReference>
<gene>
    <name evidence="1" type="ORF">DKP76_01480</name>
</gene>
<dbReference type="Pfam" id="PF11367">
    <property type="entry name" value="Tail_completion_gp17"/>
    <property type="match status" value="1"/>
</dbReference>
<proteinExistence type="predicted"/>
<evidence type="ECO:0008006" key="3">
    <source>
        <dbReference type="Google" id="ProtNLM"/>
    </source>
</evidence>
<dbReference type="InterPro" id="IPR053745">
    <property type="entry name" value="Viral_Tail_Comp_sf"/>
</dbReference>
<reference evidence="1 2" key="1">
    <citation type="submission" date="2018-05" db="EMBL/GenBank/DDBJ databases">
        <title>Comparative genomic sequence analysis between strain HN4 and CCM 8460T (Falsochrobactrum ovis) will provide more evidence to prove that HN4 is a new species of Falsochrobactrum.</title>
        <authorList>
            <person name="Lyu W."/>
            <person name="Sun L."/>
            <person name="Yao L."/>
        </authorList>
    </citation>
    <scope>NUCLEOTIDE SEQUENCE [LARGE SCALE GENOMIC DNA]</scope>
    <source>
        <strain evidence="1 2">HN4</strain>
    </source>
</reference>
<evidence type="ECO:0000313" key="2">
    <source>
        <dbReference type="Proteomes" id="UP000245865"/>
    </source>
</evidence>
<comment type="caution">
    <text evidence="1">The sequence shown here is derived from an EMBL/GenBank/DDBJ whole genome shotgun (WGS) entry which is preliminary data.</text>
</comment>
<dbReference type="InterPro" id="IPR021508">
    <property type="entry name" value="Gp17-like"/>
</dbReference>
<name>A0A316JF34_9HYPH</name>